<dbReference type="Proteomes" id="UP000177130">
    <property type="component" value="Unassembled WGS sequence"/>
</dbReference>
<accession>A0A1G2MJS9</accession>
<dbReference type="PANTHER" id="PTHR11215">
    <property type="entry name" value="METAL DEPENDENT HYDROLASE - RELATED"/>
    <property type="match status" value="1"/>
</dbReference>
<gene>
    <name evidence="2" type="ORF">A3C72_02515</name>
</gene>
<dbReference type="Pfam" id="PF03690">
    <property type="entry name" value="MYG1_exonuc"/>
    <property type="match status" value="1"/>
</dbReference>
<dbReference type="STRING" id="1802306.A3C72_02515"/>
<dbReference type="AlphaFoldDB" id="A0A1G2MJS9"/>
<organism evidence="2 3">
    <name type="scientific">Candidatus Taylorbacteria bacterium RIFCSPHIGHO2_02_FULL_43_32b</name>
    <dbReference type="NCBI Taxonomy" id="1802306"/>
    <lineage>
        <taxon>Bacteria</taxon>
        <taxon>Candidatus Tayloriibacteriota</taxon>
    </lineage>
</organism>
<name>A0A1G2MJS9_9BACT</name>
<evidence type="ECO:0000313" key="2">
    <source>
        <dbReference type="EMBL" id="OHA23994.1"/>
    </source>
</evidence>
<comment type="similarity">
    <text evidence="1">Belongs to the MYG1 family.</text>
</comment>
<evidence type="ECO:0008006" key="4">
    <source>
        <dbReference type="Google" id="ProtNLM"/>
    </source>
</evidence>
<proteinExistence type="inferred from homology"/>
<dbReference type="EMBL" id="MHRK01000020">
    <property type="protein sequence ID" value="OHA23994.1"/>
    <property type="molecule type" value="Genomic_DNA"/>
</dbReference>
<reference evidence="2 3" key="1">
    <citation type="journal article" date="2016" name="Nat. Commun.">
        <title>Thousands of microbial genomes shed light on interconnected biogeochemical processes in an aquifer system.</title>
        <authorList>
            <person name="Anantharaman K."/>
            <person name="Brown C.T."/>
            <person name="Hug L.A."/>
            <person name="Sharon I."/>
            <person name="Castelle C.J."/>
            <person name="Probst A.J."/>
            <person name="Thomas B.C."/>
            <person name="Singh A."/>
            <person name="Wilkins M.J."/>
            <person name="Karaoz U."/>
            <person name="Brodie E.L."/>
            <person name="Williams K.H."/>
            <person name="Hubbard S.S."/>
            <person name="Banfield J.F."/>
        </authorList>
    </citation>
    <scope>NUCLEOTIDE SEQUENCE [LARGE SCALE GENOMIC DNA]</scope>
</reference>
<evidence type="ECO:0000313" key="3">
    <source>
        <dbReference type="Proteomes" id="UP000177130"/>
    </source>
</evidence>
<protein>
    <recommendedName>
        <fullName evidence="4">Metal-dependent hydrolase</fullName>
    </recommendedName>
</protein>
<evidence type="ECO:0000256" key="1">
    <source>
        <dbReference type="ARBA" id="ARBA00010105"/>
    </source>
</evidence>
<dbReference type="InterPro" id="IPR003226">
    <property type="entry name" value="MYG1_exonuclease"/>
</dbReference>
<dbReference type="PANTHER" id="PTHR11215:SF1">
    <property type="entry name" value="MYG1 EXONUCLEASE"/>
    <property type="match status" value="1"/>
</dbReference>
<sequence>MWNIFGRPILATHSGSFHPDDVLSVAALKKIDPKLKIVRTRDKGIIKEAEYVVDVGGEYDPKRKRFDHHQVGGAGERDDRVPYASFGLVWREYGAHYCGSKTVADYIEKNLVEYIDAMDNGEGEIKPISGDIYPYTFGNFIMDMNPVGNVGAFHYNRAFEKAVAVASLALDNFVLGAKYFLEAESKILDSYQKSDDKRIVIFDEKYPWQDVLKKIKEPIYVVEPGSMRGEWKVTCVRDNPRDFTNRKDLPKEWAGKRDTELVQITGVKDAVFCHNKLFTAYAKSKEGAIKLAELAFK</sequence>
<comment type="caution">
    <text evidence="2">The sequence shown here is derived from an EMBL/GenBank/DDBJ whole genome shotgun (WGS) entry which is preliminary data.</text>
</comment>
<dbReference type="GO" id="GO:0005737">
    <property type="term" value="C:cytoplasm"/>
    <property type="evidence" value="ECO:0007669"/>
    <property type="project" value="TreeGrafter"/>
</dbReference>